<keyword evidence="2" id="KW-0680">Restriction system</keyword>
<dbReference type="GO" id="GO:0009307">
    <property type="term" value="P:DNA restriction-modification system"/>
    <property type="evidence" value="ECO:0007669"/>
    <property type="project" value="UniProtKB-KW"/>
</dbReference>
<accession>A0A5C6B7Y8</accession>
<dbReference type="Proteomes" id="UP000320176">
    <property type="component" value="Unassembled WGS sequence"/>
</dbReference>
<feature type="domain" description="Type I restriction modification DNA specificity" evidence="4">
    <location>
        <begin position="13"/>
        <end position="195"/>
    </location>
</feature>
<dbReference type="PANTHER" id="PTHR30408:SF12">
    <property type="entry name" value="TYPE I RESTRICTION ENZYME MJAVIII SPECIFICITY SUBUNIT"/>
    <property type="match status" value="1"/>
</dbReference>
<comment type="caution">
    <text evidence="5">The sequence shown here is derived from an EMBL/GenBank/DDBJ whole genome shotgun (WGS) entry which is preliminary data.</text>
</comment>
<evidence type="ECO:0000256" key="3">
    <source>
        <dbReference type="ARBA" id="ARBA00023125"/>
    </source>
</evidence>
<dbReference type="InterPro" id="IPR052021">
    <property type="entry name" value="Type-I_RS_S_subunit"/>
</dbReference>
<sequence length="448" mass="50321">MSDKIGKTNRPIPDDWRIDSLKSVSLNGAKNGFFKKPELVGSGYKLVNVSELYQSFGIDTRVESVERVAATPADLAKYGVEKGDVFFTRSSLVLSGIAACNIVRQLWEPTLFECHVMKMSPDTSKMFPEFVAYCCRDSYSRRYLMAQAKQTTMTTISQPEIEQLPIPVAPLPEQKKIARILTTLDNLIEKTEALIAKYQAIKQGMMHDLFTRGVDSSGQLRPTQQQAPDLYKQSELGWIPKEWDEDTLGSICKWMSGGTPSKSNESYWTGAIPWVSPKDMKVFEISDSEDHISEEAARVGTRRVPAGTVLIVIRGMILAHSFPVAITTRDVTFNQDMKALSFDDTETARFVAHWFVTHKAKMVALATASSHGTKRFDLADVYSIPIGMPTKEERERIVERIDVLDSKQKAEDRYLSKLRTQKSGLMQDLLTGIVRVKVDEAEEFVANV</sequence>
<protein>
    <submittedName>
        <fullName evidence="5">EcoKI restriction-modification system protein HsdS</fullName>
    </submittedName>
</protein>
<organism evidence="5 6">
    <name type="scientific">Stieleria varia</name>
    <dbReference type="NCBI Taxonomy" id="2528005"/>
    <lineage>
        <taxon>Bacteria</taxon>
        <taxon>Pseudomonadati</taxon>
        <taxon>Planctomycetota</taxon>
        <taxon>Planctomycetia</taxon>
        <taxon>Pirellulales</taxon>
        <taxon>Pirellulaceae</taxon>
        <taxon>Stieleria</taxon>
    </lineage>
</organism>
<dbReference type="CDD" id="cd17517">
    <property type="entry name" value="RMtype1_S_EcoKI_StySPI-TRD2-CR2_like"/>
    <property type="match status" value="1"/>
</dbReference>
<name>A0A5C6B7Y8_9BACT</name>
<evidence type="ECO:0000256" key="1">
    <source>
        <dbReference type="ARBA" id="ARBA00010923"/>
    </source>
</evidence>
<evidence type="ECO:0000256" key="2">
    <source>
        <dbReference type="ARBA" id="ARBA00022747"/>
    </source>
</evidence>
<dbReference type="AlphaFoldDB" id="A0A5C6B7Y8"/>
<dbReference type="GO" id="GO:0003677">
    <property type="term" value="F:DNA binding"/>
    <property type="evidence" value="ECO:0007669"/>
    <property type="project" value="UniProtKB-KW"/>
</dbReference>
<evidence type="ECO:0000259" key="4">
    <source>
        <dbReference type="Pfam" id="PF01420"/>
    </source>
</evidence>
<dbReference type="RefSeq" id="WP_146518425.1">
    <property type="nucleotide sequence ID" value="NZ_CP151726.1"/>
</dbReference>
<dbReference type="Gene3D" id="1.10.287.1120">
    <property type="entry name" value="Bipartite methylase S protein"/>
    <property type="match status" value="1"/>
</dbReference>
<dbReference type="InterPro" id="IPR044946">
    <property type="entry name" value="Restrct_endonuc_typeI_TRD_sf"/>
</dbReference>
<reference evidence="5 6" key="1">
    <citation type="submission" date="2019-02" db="EMBL/GenBank/DDBJ databases">
        <title>Deep-cultivation of Planctomycetes and their phenomic and genomic characterization uncovers novel biology.</title>
        <authorList>
            <person name="Wiegand S."/>
            <person name="Jogler M."/>
            <person name="Boedeker C."/>
            <person name="Pinto D."/>
            <person name="Vollmers J."/>
            <person name="Rivas-Marin E."/>
            <person name="Kohn T."/>
            <person name="Peeters S.H."/>
            <person name="Heuer A."/>
            <person name="Rast P."/>
            <person name="Oberbeckmann S."/>
            <person name="Bunk B."/>
            <person name="Jeske O."/>
            <person name="Meyerdierks A."/>
            <person name="Storesund J.E."/>
            <person name="Kallscheuer N."/>
            <person name="Luecker S."/>
            <person name="Lage O.M."/>
            <person name="Pohl T."/>
            <person name="Merkel B.J."/>
            <person name="Hornburger P."/>
            <person name="Mueller R.-W."/>
            <person name="Bruemmer F."/>
            <person name="Labrenz M."/>
            <person name="Spormann A.M."/>
            <person name="Op Den Camp H."/>
            <person name="Overmann J."/>
            <person name="Amann R."/>
            <person name="Jetten M.S.M."/>
            <person name="Mascher T."/>
            <person name="Medema M.H."/>
            <person name="Devos D.P."/>
            <person name="Kaster A.-K."/>
            <person name="Ovreas L."/>
            <person name="Rohde M."/>
            <person name="Galperin M.Y."/>
            <person name="Jogler C."/>
        </authorList>
    </citation>
    <scope>NUCLEOTIDE SEQUENCE [LARGE SCALE GENOMIC DNA]</scope>
    <source>
        <strain evidence="5 6">Pla52n</strain>
    </source>
</reference>
<evidence type="ECO:0000313" key="5">
    <source>
        <dbReference type="EMBL" id="TWU08375.1"/>
    </source>
</evidence>
<feature type="domain" description="Type I restriction modification DNA specificity" evidence="4">
    <location>
        <begin position="240"/>
        <end position="407"/>
    </location>
</feature>
<keyword evidence="3" id="KW-0238">DNA-binding</keyword>
<proteinExistence type="inferred from homology"/>
<evidence type="ECO:0000313" key="6">
    <source>
        <dbReference type="Proteomes" id="UP000320176"/>
    </source>
</evidence>
<gene>
    <name evidence="5" type="ORF">Pla52n_09570</name>
</gene>
<dbReference type="CDD" id="cd17249">
    <property type="entry name" value="RMtype1_S_EcoR124I-TRD2-CR2_like"/>
    <property type="match status" value="1"/>
</dbReference>
<dbReference type="EMBL" id="SJPN01000001">
    <property type="protein sequence ID" value="TWU08375.1"/>
    <property type="molecule type" value="Genomic_DNA"/>
</dbReference>
<dbReference type="OrthoDB" id="9811611at2"/>
<keyword evidence="6" id="KW-1185">Reference proteome</keyword>
<dbReference type="Gene3D" id="3.90.220.20">
    <property type="entry name" value="DNA methylase specificity domains"/>
    <property type="match status" value="2"/>
</dbReference>
<dbReference type="InterPro" id="IPR000055">
    <property type="entry name" value="Restrct_endonuc_typeI_TRD"/>
</dbReference>
<dbReference type="PANTHER" id="PTHR30408">
    <property type="entry name" value="TYPE-1 RESTRICTION ENZYME ECOKI SPECIFICITY PROTEIN"/>
    <property type="match status" value="1"/>
</dbReference>
<dbReference type="Pfam" id="PF01420">
    <property type="entry name" value="Methylase_S"/>
    <property type="match status" value="2"/>
</dbReference>
<comment type="similarity">
    <text evidence="1">Belongs to the type-I restriction system S methylase family.</text>
</comment>
<dbReference type="SUPFAM" id="SSF116734">
    <property type="entry name" value="DNA methylase specificity domain"/>
    <property type="match status" value="2"/>
</dbReference>